<sequence>MRKAALLALPIFLSGCSGFGKFFHDTATLPGENPNMPTGDAENLERARGHAYQALPILPEAGNIWPGAPQPLPTLRDVENSKRGIADSLSDPNSYYGSMTGGSLHEGQDTGPQMPSGAAISAGEENDAHNGVRDFSGPGISAVPDNAAKYGAHQNRANTIVIPNGDGTSTLISPDGSVKIRKDTPATH</sequence>
<reference evidence="2 3" key="1">
    <citation type="journal article" date="2016" name="Microb. Cell Fact.">
        <title>Dissection of exopolysaccharide biosynthesis in Kozakia baliensis.</title>
        <authorList>
            <person name="Brandt J.U."/>
            <person name="Jakob F."/>
            <person name="Behr J."/>
            <person name="Geissler A.J."/>
            <person name="Vogel R.F."/>
        </authorList>
    </citation>
    <scope>NUCLEOTIDE SEQUENCE [LARGE SCALE GENOMIC DNA]</scope>
    <source>
        <strain evidence="2 3">DSM 14400</strain>
    </source>
</reference>
<feature type="region of interest" description="Disordered" evidence="1">
    <location>
        <begin position="165"/>
        <end position="188"/>
    </location>
</feature>
<dbReference type="KEGG" id="kba:A0U89_06580"/>
<dbReference type="Proteomes" id="UP000179145">
    <property type="component" value="Chromosome"/>
</dbReference>
<organism evidence="2 3">
    <name type="scientific">Kozakia baliensis</name>
    <dbReference type="NCBI Taxonomy" id="153496"/>
    <lineage>
        <taxon>Bacteria</taxon>
        <taxon>Pseudomonadati</taxon>
        <taxon>Pseudomonadota</taxon>
        <taxon>Alphaproteobacteria</taxon>
        <taxon>Acetobacterales</taxon>
        <taxon>Acetobacteraceae</taxon>
        <taxon>Kozakia</taxon>
    </lineage>
</organism>
<proteinExistence type="predicted"/>
<dbReference type="OrthoDB" id="7283399at2"/>
<feature type="compositionally biased region" description="Basic and acidic residues" evidence="1">
    <location>
        <begin position="178"/>
        <end position="188"/>
    </location>
</feature>
<evidence type="ECO:0008006" key="4">
    <source>
        <dbReference type="Google" id="ProtNLM"/>
    </source>
</evidence>
<accession>A0A1D8UT90</accession>
<feature type="region of interest" description="Disordered" evidence="1">
    <location>
        <begin position="84"/>
        <end position="139"/>
    </location>
</feature>
<dbReference type="EMBL" id="CP014674">
    <property type="protein sequence ID" value="AOX16851.1"/>
    <property type="molecule type" value="Genomic_DNA"/>
</dbReference>
<dbReference type="RefSeq" id="WP_070402568.1">
    <property type="nucleotide sequence ID" value="NZ_BJVW01000009.1"/>
</dbReference>
<protein>
    <recommendedName>
        <fullName evidence="4">Lipoprotein</fullName>
    </recommendedName>
</protein>
<dbReference type="STRING" id="153496.A0U89_06580"/>
<evidence type="ECO:0000313" key="2">
    <source>
        <dbReference type="EMBL" id="AOX16851.1"/>
    </source>
</evidence>
<dbReference type="AlphaFoldDB" id="A0A1D8UT90"/>
<gene>
    <name evidence="2" type="ORF">A0U89_06580</name>
</gene>
<evidence type="ECO:0000256" key="1">
    <source>
        <dbReference type="SAM" id="MobiDB-lite"/>
    </source>
</evidence>
<dbReference type="PROSITE" id="PS51257">
    <property type="entry name" value="PROKAR_LIPOPROTEIN"/>
    <property type="match status" value="1"/>
</dbReference>
<name>A0A1D8UT90_9PROT</name>
<evidence type="ECO:0000313" key="3">
    <source>
        <dbReference type="Proteomes" id="UP000179145"/>
    </source>
</evidence>
<keyword evidence="3" id="KW-1185">Reference proteome</keyword>